<dbReference type="InterPro" id="IPR036388">
    <property type="entry name" value="WH-like_DNA-bd_sf"/>
</dbReference>
<dbReference type="InterPro" id="IPR036390">
    <property type="entry name" value="WH_DNA-bd_sf"/>
</dbReference>
<dbReference type="RefSeq" id="XP_066805166.1">
    <property type="nucleotide sequence ID" value="XM_066943965.1"/>
</dbReference>
<organism evidence="1 2">
    <name type="scientific">Kwoniella newhampshirensis</name>
    <dbReference type="NCBI Taxonomy" id="1651941"/>
    <lineage>
        <taxon>Eukaryota</taxon>
        <taxon>Fungi</taxon>
        <taxon>Dikarya</taxon>
        <taxon>Basidiomycota</taxon>
        <taxon>Agaricomycotina</taxon>
        <taxon>Tremellomycetes</taxon>
        <taxon>Tremellales</taxon>
        <taxon>Cryptococcaceae</taxon>
        <taxon>Kwoniella</taxon>
    </lineage>
</organism>
<dbReference type="Gene3D" id="1.10.10.10">
    <property type="entry name" value="Winged helix-like DNA-binding domain superfamily/Winged helix DNA-binding domain"/>
    <property type="match status" value="1"/>
</dbReference>
<dbReference type="KEGG" id="kne:92178091"/>
<sequence length="114" mass="12913">MSNPPATATTTPNKEPILAKLHHLLSRTSAGSTICPSQIPRALHDSSPTTYRDWRSMMDEVREVVWEEVRDGRAVVTQRGEVREWEGRGEIRGPIRVRKGEKWDDSLVKEYGTG</sequence>
<comment type="caution">
    <text evidence="1">The sequence shown here is derived from an EMBL/GenBank/DDBJ whole genome shotgun (WGS) entry which is preliminary data.</text>
</comment>
<proteinExistence type="predicted"/>
<gene>
    <name evidence="1" type="ORF">IAR55_000832</name>
</gene>
<evidence type="ECO:0000313" key="2">
    <source>
        <dbReference type="Proteomes" id="UP001388673"/>
    </source>
</evidence>
<dbReference type="Proteomes" id="UP001388673">
    <property type="component" value="Unassembled WGS sequence"/>
</dbReference>
<evidence type="ECO:0000313" key="1">
    <source>
        <dbReference type="EMBL" id="KAK8865687.1"/>
    </source>
</evidence>
<dbReference type="InterPro" id="IPR021660">
    <property type="entry name" value="DUF3253"/>
</dbReference>
<dbReference type="Pfam" id="PF11625">
    <property type="entry name" value="DUF3253"/>
    <property type="match status" value="1"/>
</dbReference>
<keyword evidence="2" id="KW-1185">Reference proteome</keyword>
<dbReference type="SUPFAM" id="SSF46785">
    <property type="entry name" value="Winged helix' DNA-binding domain"/>
    <property type="match status" value="1"/>
</dbReference>
<dbReference type="GeneID" id="92178091"/>
<name>A0AAW0Z4K2_9TREE</name>
<reference evidence="1 2" key="1">
    <citation type="journal article" date="2024" name="bioRxiv">
        <title>Comparative genomics of Cryptococcus and Kwoniella reveals pathogenesis evolution and contrasting karyotype dynamics via intercentromeric recombination or chromosome fusion.</title>
        <authorList>
            <person name="Coelho M.A."/>
            <person name="David-Palma M."/>
            <person name="Shea T."/>
            <person name="Bowers K."/>
            <person name="McGinley-Smith S."/>
            <person name="Mohammad A.W."/>
            <person name="Gnirke A."/>
            <person name="Yurkov A.M."/>
            <person name="Nowrousian M."/>
            <person name="Sun S."/>
            <person name="Cuomo C.A."/>
            <person name="Heitman J."/>
        </authorList>
    </citation>
    <scope>NUCLEOTIDE SEQUENCE [LARGE SCALE GENOMIC DNA]</scope>
    <source>
        <strain evidence="1 2">CBS 13917</strain>
    </source>
</reference>
<protein>
    <submittedName>
        <fullName evidence="1">Uncharacterized protein</fullName>
    </submittedName>
</protein>
<dbReference type="EMBL" id="JBCAWK010000002">
    <property type="protein sequence ID" value="KAK8865687.1"/>
    <property type="molecule type" value="Genomic_DNA"/>
</dbReference>
<dbReference type="AlphaFoldDB" id="A0AAW0Z4K2"/>
<accession>A0AAW0Z4K2</accession>